<organism evidence="1">
    <name type="scientific">viral metagenome</name>
    <dbReference type="NCBI Taxonomy" id="1070528"/>
    <lineage>
        <taxon>unclassified sequences</taxon>
        <taxon>metagenomes</taxon>
        <taxon>organismal metagenomes</taxon>
    </lineage>
</organism>
<protein>
    <submittedName>
        <fullName evidence="1">Uncharacterized protein</fullName>
    </submittedName>
</protein>
<name>A0A6C0HCX7_9ZZZZ</name>
<proteinExistence type="predicted"/>
<evidence type="ECO:0000313" key="1">
    <source>
        <dbReference type="EMBL" id="QHT77995.1"/>
    </source>
</evidence>
<dbReference type="AlphaFoldDB" id="A0A6C0HCX7"/>
<sequence length="335" mass="37313">MTDNYSDCSANYKVYLQRQKMQLLNIPPTRFTPISPYPAHTRFQLDMRRKAEILKYSAAKTNTKTNNFTKSEKWAQLVSGNFQRRTYSQQDITNTTNNLLDCSSNETILTPTSASGVPGPIMYLYNDPTVPLYNYVVNRSYSILDDNNTQSWNINPYNDISCENGDQTLVSLLGIRKYIQNDYTTFNLTTSVGIYVVGSVDREGNSRSVTLSISNIGCAIYYNDTVAATPTVTTSGLNTLTIDLSSSSTGTFNASLFVGNITTDDFTLYTKPNMAYDIKFTFTLSYTSDDGESYFTYTKKGVYCNLSSSNYELATNCSISGKSTDTPSGFTLTSK</sequence>
<accession>A0A6C0HCX7</accession>
<dbReference type="EMBL" id="MN739925">
    <property type="protein sequence ID" value="QHT77995.1"/>
    <property type="molecule type" value="Genomic_DNA"/>
</dbReference>
<reference evidence="1" key="1">
    <citation type="journal article" date="2020" name="Nature">
        <title>Giant virus diversity and host interactions through global metagenomics.</title>
        <authorList>
            <person name="Schulz F."/>
            <person name="Roux S."/>
            <person name="Paez-Espino D."/>
            <person name="Jungbluth S."/>
            <person name="Walsh D.A."/>
            <person name="Denef V.J."/>
            <person name="McMahon K.D."/>
            <person name="Konstantinidis K.T."/>
            <person name="Eloe-Fadrosh E.A."/>
            <person name="Kyrpides N.C."/>
            <person name="Woyke T."/>
        </authorList>
    </citation>
    <scope>NUCLEOTIDE SEQUENCE</scope>
    <source>
        <strain evidence="1">GVMAG-M-3300023179-90</strain>
    </source>
</reference>